<name>A0A1B9IV30_9TREE</name>
<protein>
    <recommendedName>
        <fullName evidence="5">FAD/NAD(P)-binding domain-containing protein</fullName>
    </recommendedName>
</protein>
<dbReference type="PANTHER" id="PTHR43735">
    <property type="entry name" value="APOPTOSIS-INDUCING FACTOR 1"/>
    <property type="match status" value="1"/>
</dbReference>
<evidence type="ECO:0000256" key="4">
    <source>
        <dbReference type="ARBA" id="ARBA00023002"/>
    </source>
</evidence>
<dbReference type="AlphaFoldDB" id="A0A1B9IV30"/>
<keyword evidence="4" id="KW-0560">Oxidoreductase</keyword>
<dbReference type="EMBL" id="KI669460">
    <property type="protein sequence ID" value="OCF59375.1"/>
    <property type="molecule type" value="Genomic_DNA"/>
</dbReference>
<accession>A0A1B9IV30</accession>
<evidence type="ECO:0000313" key="7">
    <source>
        <dbReference type="Proteomes" id="UP000092583"/>
    </source>
</evidence>
<sequence length="451" mass="48649">MSSSTAEQDMSKLKNIVIVGGTSPHPILLSPLVRCTDEIFLASSAGQQLANYLTPNLPSSHRIILVDALDYAFWPIASLRAAVVPGWEKRITVPLTQETVFPKNSNHRLVVPNKVVELKENSIVLEKVFEGSNEIPFFKCILSTGAQQPSPMRPPAGSTKQAYHDTLIKTQGEIKQANKIVIIGGGAVGLEIAGEIRANYPDKSITIVHSSSHVLHPQASAPDPEGKAHSYSSPPTLPKLSITLEKLLADSNIDLILNDKVDIPAEQISPEDWSGSFGLQDGVKKVKLASGKVLEADYVFVSIGNRPNVGLVQQTDEKALISGMVGVDEYLRVISENSESSLTKNYYAIGDCCSTPGWKTYMGADYDAKGCSVNIINEIKGKALKKYVRPSLAAMMIPLGPEKGSGTLTFPVVGTWQVPGAMVRAAKGGNLLLDQLFYPRFKGEKKVTAGM</sequence>
<dbReference type="InterPro" id="IPR023753">
    <property type="entry name" value="FAD/NAD-binding_dom"/>
</dbReference>
<feature type="domain" description="FAD/NAD(P)-binding" evidence="5">
    <location>
        <begin position="95"/>
        <end position="217"/>
    </location>
</feature>
<organism evidence="6 7">
    <name type="scientific">Kwoniella mangroviensis CBS 10435</name>
    <dbReference type="NCBI Taxonomy" id="1331196"/>
    <lineage>
        <taxon>Eukaryota</taxon>
        <taxon>Fungi</taxon>
        <taxon>Dikarya</taxon>
        <taxon>Basidiomycota</taxon>
        <taxon>Agaricomycotina</taxon>
        <taxon>Tremellomycetes</taxon>
        <taxon>Tremellales</taxon>
        <taxon>Cryptococcaceae</taxon>
        <taxon>Kwoniella</taxon>
    </lineage>
</organism>
<dbReference type="PANTHER" id="PTHR43735:SF3">
    <property type="entry name" value="FERROPTOSIS SUPPRESSOR PROTEIN 1"/>
    <property type="match status" value="1"/>
</dbReference>
<dbReference type="Pfam" id="PF07992">
    <property type="entry name" value="Pyr_redox_2"/>
    <property type="match status" value="2"/>
</dbReference>
<dbReference type="GO" id="GO:0005737">
    <property type="term" value="C:cytoplasm"/>
    <property type="evidence" value="ECO:0007669"/>
    <property type="project" value="TreeGrafter"/>
</dbReference>
<gene>
    <name evidence="6" type="ORF">L486_02040</name>
</gene>
<proteinExistence type="inferred from homology"/>
<feature type="domain" description="FAD/NAD(P)-binding" evidence="5">
    <location>
        <begin position="239"/>
        <end position="357"/>
    </location>
</feature>
<evidence type="ECO:0000313" key="6">
    <source>
        <dbReference type="EMBL" id="OCF59375.1"/>
    </source>
</evidence>
<dbReference type="Proteomes" id="UP000092583">
    <property type="component" value="Unassembled WGS sequence"/>
</dbReference>
<evidence type="ECO:0000259" key="5">
    <source>
        <dbReference type="Pfam" id="PF07992"/>
    </source>
</evidence>
<dbReference type="InterPro" id="IPR036188">
    <property type="entry name" value="FAD/NAD-bd_sf"/>
</dbReference>
<keyword evidence="3" id="KW-0274">FAD</keyword>
<dbReference type="Gene3D" id="3.50.50.60">
    <property type="entry name" value="FAD/NAD(P)-binding domain"/>
    <property type="match status" value="2"/>
</dbReference>
<keyword evidence="7" id="KW-1185">Reference proteome</keyword>
<evidence type="ECO:0000256" key="2">
    <source>
        <dbReference type="ARBA" id="ARBA00022630"/>
    </source>
</evidence>
<comment type="similarity">
    <text evidence="1">Belongs to the FAD-dependent oxidoreductase family.</text>
</comment>
<dbReference type="SUPFAM" id="SSF51905">
    <property type="entry name" value="FAD/NAD(P)-binding domain"/>
    <property type="match status" value="2"/>
</dbReference>
<dbReference type="GO" id="GO:0004174">
    <property type="term" value="F:electron-transferring-flavoprotein dehydrogenase activity"/>
    <property type="evidence" value="ECO:0007669"/>
    <property type="project" value="TreeGrafter"/>
</dbReference>
<dbReference type="GO" id="GO:0050660">
    <property type="term" value="F:flavin adenine dinucleotide binding"/>
    <property type="evidence" value="ECO:0007669"/>
    <property type="project" value="TreeGrafter"/>
</dbReference>
<dbReference type="STRING" id="1331196.A0A1B9IV30"/>
<evidence type="ECO:0000256" key="3">
    <source>
        <dbReference type="ARBA" id="ARBA00022827"/>
    </source>
</evidence>
<keyword evidence="2" id="KW-0285">Flavoprotein</keyword>
<reference evidence="7" key="2">
    <citation type="submission" date="2013-12" db="EMBL/GenBank/DDBJ databases">
        <title>Evolution of pathogenesis and genome organization in the Tremellales.</title>
        <authorList>
            <person name="Cuomo C."/>
            <person name="Litvintseva A."/>
            <person name="Heitman J."/>
            <person name="Chen Y."/>
            <person name="Sun S."/>
            <person name="Springer D."/>
            <person name="Dromer F."/>
            <person name="Young S."/>
            <person name="Zeng Q."/>
            <person name="Chapman S."/>
            <person name="Gujja S."/>
            <person name="Saif S."/>
            <person name="Birren B."/>
        </authorList>
    </citation>
    <scope>NUCLEOTIDE SEQUENCE [LARGE SCALE GENOMIC DNA]</scope>
    <source>
        <strain evidence="7">CBS 10435</strain>
    </source>
</reference>
<evidence type="ECO:0000256" key="1">
    <source>
        <dbReference type="ARBA" id="ARBA00006442"/>
    </source>
</evidence>
<reference evidence="6 7" key="1">
    <citation type="submission" date="2013-07" db="EMBL/GenBank/DDBJ databases">
        <title>The Genome Sequence of Kwoniella mangroviensis CBS10435.</title>
        <authorList>
            <consortium name="The Broad Institute Genome Sequencing Platform"/>
            <person name="Cuomo C."/>
            <person name="Litvintseva A."/>
            <person name="Chen Y."/>
            <person name="Heitman J."/>
            <person name="Sun S."/>
            <person name="Springer D."/>
            <person name="Dromer F."/>
            <person name="Young S.K."/>
            <person name="Zeng Q."/>
            <person name="Gargeya S."/>
            <person name="Fitzgerald M."/>
            <person name="Abouelleil A."/>
            <person name="Alvarado L."/>
            <person name="Berlin A.M."/>
            <person name="Chapman S.B."/>
            <person name="Dewar J."/>
            <person name="Goldberg J."/>
            <person name="Griggs A."/>
            <person name="Gujja S."/>
            <person name="Hansen M."/>
            <person name="Howarth C."/>
            <person name="Imamovic A."/>
            <person name="Larimer J."/>
            <person name="McCowan C."/>
            <person name="Murphy C."/>
            <person name="Pearson M."/>
            <person name="Priest M."/>
            <person name="Roberts A."/>
            <person name="Saif S."/>
            <person name="Shea T."/>
            <person name="Sykes S."/>
            <person name="Wortman J."/>
            <person name="Nusbaum C."/>
            <person name="Birren B."/>
        </authorList>
    </citation>
    <scope>NUCLEOTIDE SEQUENCE [LARGE SCALE GENOMIC DNA]</scope>
    <source>
        <strain evidence="6 7">CBS 10435</strain>
    </source>
</reference>
<dbReference type="OrthoDB" id="202203at2759"/>